<feature type="non-terminal residue" evidence="2">
    <location>
        <position position="1"/>
    </location>
</feature>
<dbReference type="PANTHER" id="PTHR34220:SF7">
    <property type="entry name" value="SENSOR HISTIDINE KINASE YPDA"/>
    <property type="match status" value="1"/>
</dbReference>
<dbReference type="SUPFAM" id="SSF55874">
    <property type="entry name" value="ATPase domain of HSP90 chaperone/DNA topoisomerase II/histidine kinase"/>
    <property type="match status" value="1"/>
</dbReference>
<dbReference type="EMBL" id="AMCI01007214">
    <property type="protein sequence ID" value="EJW93000.1"/>
    <property type="molecule type" value="Genomic_DNA"/>
</dbReference>
<proteinExistence type="predicted"/>
<evidence type="ECO:0000259" key="1">
    <source>
        <dbReference type="Pfam" id="PF02518"/>
    </source>
</evidence>
<keyword evidence="2" id="KW-0808">Transferase</keyword>
<dbReference type="PANTHER" id="PTHR34220">
    <property type="entry name" value="SENSOR HISTIDINE KINASE YPDA"/>
    <property type="match status" value="1"/>
</dbReference>
<accession>J9BZK4</accession>
<comment type="caution">
    <text evidence="2">The sequence shown here is derived from an EMBL/GenBank/DDBJ whole genome shotgun (WGS) entry which is preliminary data.</text>
</comment>
<keyword evidence="2" id="KW-0418">Kinase</keyword>
<dbReference type="AlphaFoldDB" id="J9BZK4"/>
<gene>
    <name evidence="2" type="ORF">EVA_18893</name>
</gene>
<dbReference type="InterPro" id="IPR036890">
    <property type="entry name" value="HATPase_C_sf"/>
</dbReference>
<sequence length="160" mass="18540">DIVTVEDELENVKSYMEIQQIRNKDLFSYEVDCRVDAQNTWVLKLILQPLVENSIKYGFCNIFEGGRIRIEIFKDKEMLCLRVYNSGAPIDKEKVELIQRMNEMPVSALKECFPDKTHGYGVMNIMTRLRLKYGDQVRFFYVAEEEGTTCTIQIPGGGQP</sequence>
<dbReference type="GO" id="GO:0016301">
    <property type="term" value="F:kinase activity"/>
    <property type="evidence" value="ECO:0007669"/>
    <property type="project" value="UniProtKB-KW"/>
</dbReference>
<name>J9BZK4_9ZZZZ</name>
<dbReference type="Gene3D" id="3.30.565.10">
    <property type="entry name" value="Histidine kinase-like ATPase, C-terminal domain"/>
    <property type="match status" value="1"/>
</dbReference>
<dbReference type="Pfam" id="PF02518">
    <property type="entry name" value="HATPase_c"/>
    <property type="match status" value="1"/>
</dbReference>
<feature type="domain" description="Histidine kinase/HSP90-like ATPase" evidence="1">
    <location>
        <begin position="43"/>
        <end position="155"/>
    </location>
</feature>
<reference evidence="2" key="1">
    <citation type="journal article" date="2012" name="PLoS ONE">
        <title>Gene sets for utilization of primary and secondary nutrition supplies in the distal gut of endangered iberian lynx.</title>
        <authorList>
            <person name="Alcaide M."/>
            <person name="Messina E."/>
            <person name="Richter M."/>
            <person name="Bargiela R."/>
            <person name="Peplies J."/>
            <person name="Huws S.A."/>
            <person name="Newbold C.J."/>
            <person name="Golyshin P.N."/>
            <person name="Simon M.A."/>
            <person name="Lopez G."/>
            <person name="Yakimov M.M."/>
            <person name="Ferrer M."/>
        </authorList>
    </citation>
    <scope>NUCLEOTIDE SEQUENCE</scope>
</reference>
<dbReference type="InterPro" id="IPR003594">
    <property type="entry name" value="HATPase_dom"/>
</dbReference>
<organism evidence="2">
    <name type="scientific">gut metagenome</name>
    <dbReference type="NCBI Taxonomy" id="749906"/>
    <lineage>
        <taxon>unclassified sequences</taxon>
        <taxon>metagenomes</taxon>
        <taxon>organismal metagenomes</taxon>
    </lineage>
</organism>
<dbReference type="InterPro" id="IPR050640">
    <property type="entry name" value="Bact_2-comp_sensor_kinase"/>
</dbReference>
<evidence type="ECO:0000313" key="2">
    <source>
        <dbReference type="EMBL" id="EJW93000.1"/>
    </source>
</evidence>
<protein>
    <submittedName>
        <fullName evidence="2">Integral membrane sensor signal transduction histidine kinase</fullName>
    </submittedName>
</protein>